<dbReference type="Pfam" id="PF07719">
    <property type="entry name" value="TPR_2"/>
    <property type="match status" value="1"/>
</dbReference>
<dbReference type="RefSeq" id="WP_224190459.1">
    <property type="nucleotide sequence ID" value="NZ_JAIRAU010000001.1"/>
</dbReference>
<dbReference type="InterPro" id="IPR019734">
    <property type="entry name" value="TPR_rpt"/>
</dbReference>
<protein>
    <submittedName>
        <fullName evidence="10">Protein kinase</fullName>
    </submittedName>
</protein>
<dbReference type="Pfam" id="PF00069">
    <property type="entry name" value="Pkinase"/>
    <property type="match status" value="1"/>
</dbReference>
<evidence type="ECO:0000256" key="6">
    <source>
        <dbReference type="ARBA" id="ARBA00022840"/>
    </source>
</evidence>
<feature type="region of interest" description="Disordered" evidence="8">
    <location>
        <begin position="307"/>
        <end position="326"/>
    </location>
</feature>
<dbReference type="PROSITE" id="PS00108">
    <property type="entry name" value="PROTEIN_KINASE_ST"/>
    <property type="match status" value="1"/>
</dbReference>
<dbReference type="SMART" id="SM00220">
    <property type="entry name" value="S_TKc"/>
    <property type="match status" value="1"/>
</dbReference>
<evidence type="ECO:0000256" key="4">
    <source>
        <dbReference type="ARBA" id="ARBA00022777"/>
    </source>
</evidence>
<dbReference type="PROSITE" id="PS50011">
    <property type="entry name" value="PROTEIN_KINASE_DOM"/>
    <property type="match status" value="1"/>
</dbReference>
<evidence type="ECO:0000256" key="7">
    <source>
        <dbReference type="PROSITE-ProRule" id="PRU00339"/>
    </source>
</evidence>
<dbReference type="SUPFAM" id="SSF56112">
    <property type="entry name" value="Protein kinase-like (PK-like)"/>
    <property type="match status" value="1"/>
</dbReference>
<evidence type="ECO:0000313" key="10">
    <source>
        <dbReference type="EMBL" id="MBZ5708701.1"/>
    </source>
</evidence>
<sequence length="790" mass="85579">MSRPHHEVDPTLRGDEVPRDETPHETPRGTLYANRYRIDALAGRGGMGAVYRAVDVLVGDVVALKVLGKAVTPKQLDGFRREVRLARRISHPNVARTHDMGEHDGVPFLIMEFVEGTTLQDLLRNDSTADGLAPARAARIALSVCEALTAAHAAGVVHRDLKPANILLEVEGRVVLTDFGIARPLDDGQHTQGLLGTPVYMAPEQVAGAPVDARTDLYAVGLVLFEMLTGRLPFAGDTAFAAALARLSEPPLDVLSLRPDVPEAVAEVVRHCLAREPGHRPTSAAAIAERLRAWLLGSGETISSGAGPLATLQSTRSGPSTPTSGLSAPTVAVLPLRYQGPSATAYLGEALTDAVIDVLSQTGGMRVIGSGATARFREARDPRAVGTELGAAMVVDATLQVTPTLLRVQARLVEVSSGVQVYNERFEARADDLLDAQEIVSKKIAEGLRVELTTVAHRRTATPEAIALYRRARRKITGGHIIGPDGAIELLEEALHAAPVFRPALASYAVACARAWFFADRLQSARDFAALSRSAVTRALELAPDLAETHFARGMLEVQAGEWRDAVKAFSRALELAPTYAHAHEYLSQLQCEAGNIEEGVARARLAAALEPSLLQAYAHVARVHALRRDLAAYDEFVAKLEHQPHFQFQALITRVRVAGWFGDLDTVRACLERSQALFDGERENSVGFSARGLIGDLTREQLWAGFDRIHGSGPSPRMYTSTCQVGAEIMGLRGFPDDALELIERACNARLIDLEWLDLCPALASVRNHPRFLKVRRTVAHRVEAMWIL</sequence>
<dbReference type="Proteomes" id="UP001139031">
    <property type="component" value="Unassembled WGS sequence"/>
</dbReference>
<reference evidence="10" key="1">
    <citation type="submission" date="2021-08" db="EMBL/GenBank/DDBJ databases">
        <authorList>
            <person name="Stevens D.C."/>
        </authorList>
    </citation>
    <scope>NUCLEOTIDE SEQUENCE</scope>
    <source>
        <strain evidence="10">DSM 53165</strain>
    </source>
</reference>
<dbReference type="PANTHER" id="PTHR43289">
    <property type="entry name" value="MITOGEN-ACTIVATED PROTEIN KINASE KINASE KINASE 20-RELATED"/>
    <property type="match status" value="1"/>
</dbReference>
<evidence type="ECO:0000256" key="2">
    <source>
        <dbReference type="ARBA" id="ARBA00022737"/>
    </source>
</evidence>
<dbReference type="SMART" id="SM00028">
    <property type="entry name" value="TPR"/>
    <property type="match status" value="1"/>
</dbReference>
<keyword evidence="6" id="KW-0067">ATP-binding</keyword>
<feature type="compositionally biased region" description="Low complexity" evidence="8">
    <location>
        <begin position="314"/>
        <end position="326"/>
    </location>
</feature>
<dbReference type="GO" id="GO:0016301">
    <property type="term" value="F:kinase activity"/>
    <property type="evidence" value="ECO:0007669"/>
    <property type="project" value="UniProtKB-KW"/>
</dbReference>
<dbReference type="InterPro" id="IPR011009">
    <property type="entry name" value="Kinase-like_dom_sf"/>
</dbReference>
<name>A0ABS7TKF8_9BACT</name>
<dbReference type="CDD" id="cd14014">
    <property type="entry name" value="STKc_PknB_like"/>
    <property type="match status" value="1"/>
</dbReference>
<dbReference type="InterPro" id="IPR000719">
    <property type="entry name" value="Prot_kinase_dom"/>
</dbReference>
<evidence type="ECO:0000256" key="1">
    <source>
        <dbReference type="ARBA" id="ARBA00022679"/>
    </source>
</evidence>
<feature type="region of interest" description="Disordered" evidence="8">
    <location>
        <begin position="1"/>
        <end position="30"/>
    </location>
</feature>
<evidence type="ECO:0000313" key="11">
    <source>
        <dbReference type="Proteomes" id="UP001139031"/>
    </source>
</evidence>
<organism evidence="10 11">
    <name type="scientific">Nannocystis pusilla</name>
    <dbReference type="NCBI Taxonomy" id="889268"/>
    <lineage>
        <taxon>Bacteria</taxon>
        <taxon>Pseudomonadati</taxon>
        <taxon>Myxococcota</taxon>
        <taxon>Polyangia</taxon>
        <taxon>Nannocystales</taxon>
        <taxon>Nannocystaceae</taxon>
        <taxon>Nannocystis</taxon>
    </lineage>
</organism>
<keyword evidence="11" id="KW-1185">Reference proteome</keyword>
<accession>A0ABS7TKF8</accession>
<evidence type="ECO:0000256" key="8">
    <source>
        <dbReference type="SAM" id="MobiDB-lite"/>
    </source>
</evidence>
<gene>
    <name evidence="10" type="ORF">K7C98_05495</name>
</gene>
<keyword evidence="2" id="KW-0677">Repeat</keyword>
<dbReference type="Gene3D" id="1.10.510.10">
    <property type="entry name" value="Transferase(Phosphotransferase) domain 1"/>
    <property type="match status" value="1"/>
</dbReference>
<feature type="domain" description="Protein kinase" evidence="9">
    <location>
        <begin position="36"/>
        <end position="295"/>
    </location>
</feature>
<dbReference type="PROSITE" id="PS50293">
    <property type="entry name" value="TPR_REGION"/>
    <property type="match status" value="1"/>
</dbReference>
<evidence type="ECO:0000259" key="9">
    <source>
        <dbReference type="PROSITE" id="PS50011"/>
    </source>
</evidence>
<dbReference type="EMBL" id="JAIRAU010000001">
    <property type="protein sequence ID" value="MBZ5708701.1"/>
    <property type="molecule type" value="Genomic_DNA"/>
</dbReference>
<keyword evidence="5 7" id="KW-0802">TPR repeat</keyword>
<proteinExistence type="predicted"/>
<feature type="compositionally biased region" description="Basic and acidic residues" evidence="8">
    <location>
        <begin position="1"/>
        <end position="27"/>
    </location>
</feature>
<keyword evidence="4 10" id="KW-0418">Kinase</keyword>
<comment type="caution">
    <text evidence="10">The sequence shown here is derived from an EMBL/GenBank/DDBJ whole genome shotgun (WGS) entry which is preliminary data.</text>
</comment>
<evidence type="ECO:0000256" key="3">
    <source>
        <dbReference type="ARBA" id="ARBA00022741"/>
    </source>
</evidence>
<dbReference type="InterPro" id="IPR008271">
    <property type="entry name" value="Ser/Thr_kinase_AS"/>
</dbReference>
<feature type="repeat" description="TPR" evidence="7">
    <location>
        <begin position="547"/>
        <end position="580"/>
    </location>
</feature>
<dbReference type="InterPro" id="IPR011990">
    <property type="entry name" value="TPR-like_helical_dom_sf"/>
</dbReference>
<dbReference type="Gene3D" id="3.30.200.20">
    <property type="entry name" value="Phosphorylase Kinase, domain 1"/>
    <property type="match status" value="1"/>
</dbReference>
<dbReference type="InterPro" id="IPR013105">
    <property type="entry name" value="TPR_2"/>
</dbReference>
<keyword evidence="1" id="KW-0808">Transferase</keyword>
<dbReference type="SUPFAM" id="SSF48452">
    <property type="entry name" value="TPR-like"/>
    <property type="match status" value="1"/>
</dbReference>
<dbReference type="PROSITE" id="PS50005">
    <property type="entry name" value="TPR"/>
    <property type="match status" value="1"/>
</dbReference>
<evidence type="ECO:0000256" key="5">
    <source>
        <dbReference type="ARBA" id="ARBA00022803"/>
    </source>
</evidence>
<dbReference type="Gene3D" id="1.25.40.10">
    <property type="entry name" value="Tetratricopeptide repeat domain"/>
    <property type="match status" value="1"/>
</dbReference>
<keyword evidence="3" id="KW-0547">Nucleotide-binding</keyword>
<dbReference type="PANTHER" id="PTHR43289:SF6">
    <property type="entry name" value="SERINE_THREONINE-PROTEIN KINASE NEKL-3"/>
    <property type="match status" value="1"/>
</dbReference>